<dbReference type="PANTHER" id="PTHR46743:SF2">
    <property type="entry name" value="TEICHOIC ACIDS EXPORT ATP-BINDING PROTEIN TAGH"/>
    <property type="match status" value="1"/>
</dbReference>
<feature type="domain" description="ABC transporter" evidence="1">
    <location>
        <begin position="29"/>
        <end position="255"/>
    </location>
</feature>
<sequence>MAVAVAKTLLECTDLEKVVCGSFNQGRKYAIRDILFGAPRNDRLRPEERFVLRGFSVIVRAGENVAVLGMADSGKTTIAKLVTRMLRPDGGSVHVDGRVGLIVGGKLGMNPFLTVEEYTELATNIHGAEPDVAAACREEVLGITGLATQRATRIVDLPKGALRNLSLVCALVVPKDLRVFDGVPVLGKDPVGERVAARRQTYFDHGSNLILSSTTAGLPSNVSRALIVHGGETLYEGRPETVIPIYDHFVSAMLRIQKATPAGRERGTTVESEVKEPVSSPTMLIGRAVRSLDRSQIAYLAEDSVAQAWRSDHPLVLGPFFSDVDFELLCWRPFIAWMRQRFGPRT</sequence>
<feature type="non-terminal residue" evidence="2">
    <location>
        <position position="346"/>
    </location>
</feature>
<reference evidence="2" key="1">
    <citation type="submission" date="2018-05" db="EMBL/GenBank/DDBJ databases">
        <authorList>
            <person name="Lanie J.A."/>
            <person name="Ng W.-L."/>
            <person name="Kazmierczak K.M."/>
            <person name="Andrzejewski T.M."/>
            <person name="Davidsen T.M."/>
            <person name="Wayne K.J."/>
            <person name="Tettelin H."/>
            <person name="Glass J.I."/>
            <person name="Rusch D."/>
            <person name="Podicherti R."/>
            <person name="Tsui H.-C.T."/>
            <person name="Winkler M.E."/>
        </authorList>
    </citation>
    <scope>NUCLEOTIDE SEQUENCE</scope>
</reference>
<dbReference type="EMBL" id="UINC01053572">
    <property type="protein sequence ID" value="SVB70247.1"/>
    <property type="molecule type" value="Genomic_DNA"/>
</dbReference>
<accession>A0A382G6S3</accession>
<dbReference type="AlphaFoldDB" id="A0A382G6S3"/>
<dbReference type="GO" id="GO:0016887">
    <property type="term" value="F:ATP hydrolysis activity"/>
    <property type="evidence" value="ECO:0007669"/>
    <property type="project" value="InterPro"/>
</dbReference>
<dbReference type="PANTHER" id="PTHR46743">
    <property type="entry name" value="TEICHOIC ACIDS EXPORT ATP-BINDING PROTEIN TAGH"/>
    <property type="match status" value="1"/>
</dbReference>
<gene>
    <name evidence="2" type="ORF">METZ01_LOCUS223101</name>
</gene>
<protein>
    <recommendedName>
        <fullName evidence="1">ABC transporter domain-containing protein</fullName>
    </recommendedName>
</protein>
<dbReference type="SUPFAM" id="SSF52540">
    <property type="entry name" value="P-loop containing nucleoside triphosphate hydrolases"/>
    <property type="match status" value="1"/>
</dbReference>
<dbReference type="Pfam" id="PF00005">
    <property type="entry name" value="ABC_tran"/>
    <property type="match status" value="1"/>
</dbReference>
<dbReference type="InterPro" id="IPR050683">
    <property type="entry name" value="Bact_Polysacc_Export_ATP-bd"/>
</dbReference>
<dbReference type="InterPro" id="IPR003439">
    <property type="entry name" value="ABC_transporter-like_ATP-bd"/>
</dbReference>
<dbReference type="GO" id="GO:0005524">
    <property type="term" value="F:ATP binding"/>
    <property type="evidence" value="ECO:0007669"/>
    <property type="project" value="InterPro"/>
</dbReference>
<name>A0A382G6S3_9ZZZZ</name>
<dbReference type="InterPro" id="IPR027417">
    <property type="entry name" value="P-loop_NTPase"/>
</dbReference>
<evidence type="ECO:0000313" key="2">
    <source>
        <dbReference type="EMBL" id="SVB70247.1"/>
    </source>
</evidence>
<dbReference type="PROSITE" id="PS50893">
    <property type="entry name" value="ABC_TRANSPORTER_2"/>
    <property type="match status" value="1"/>
</dbReference>
<organism evidence="2">
    <name type="scientific">marine metagenome</name>
    <dbReference type="NCBI Taxonomy" id="408172"/>
    <lineage>
        <taxon>unclassified sequences</taxon>
        <taxon>metagenomes</taxon>
        <taxon>ecological metagenomes</taxon>
    </lineage>
</organism>
<proteinExistence type="predicted"/>
<evidence type="ECO:0000259" key="1">
    <source>
        <dbReference type="PROSITE" id="PS50893"/>
    </source>
</evidence>
<dbReference type="Gene3D" id="3.40.50.300">
    <property type="entry name" value="P-loop containing nucleotide triphosphate hydrolases"/>
    <property type="match status" value="1"/>
</dbReference>